<keyword evidence="3" id="KW-1185">Reference proteome</keyword>
<dbReference type="InterPro" id="IPR054496">
    <property type="entry name" value="E217_GP41"/>
</dbReference>
<sequence>MIGTDADALDLSQLRFTFVARRGNLQTPNTLRLKVYNPSPTTVSKTMKEFKRVVLSAGYEGNFGSIFDGTVKQVRFIRESPTDTYLDIAAADGDGAYNFSIIRQTMAAGSTFSEHVGAIGNAMASRGISLGVMTTLPSTVFPRGKVMFGLARDQLRGTARSVGSDWYIDNGRLNVVAQTAYLPGDVPEINYRTGMIGMPTQTIGGIELTMLLNPSIRIGQAIKLNNDSIQRYEQTAASDKAGADAEKSHTGINSDGMYKVTQAEHTGDSRGNDWHSKVIAVDIDETMKPVAAKP</sequence>
<proteinExistence type="predicted"/>
<evidence type="ECO:0008006" key="4">
    <source>
        <dbReference type="Google" id="ProtNLM"/>
    </source>
</evidence>
<gene>
    <name evidence="2" type="ORF">SAMN05216551_10744</name>
</gene>
<dbReference type="EMBL" id="FNLO01000007">
    <property type="protein sequence ID" value="SDV49074.1"/>
    <property type="molecule type" value="Genomic_DNA"/>
</dbReference>
<organism evidence="2 3">
    <name type="scientific">Chitinasiproducens palmae</name>
    <dbReference type="NCBI Taxonomy" id="1770053"/>
    <lineage>
        <taxon>Bacteria</taxon>
        <taxon>Pseudomonadati</taxon>
        <taxon>Pseudomonadota</taxon>
        <taxon>Betaproteobacteria</taxon>
        <taxon>Burkholderiales</taxon>
        <taxon>Burkholderiaceae</taxon>
        <taxon>Chitinasiproducens</taxon>
    </lineage>
</organism>
<dbReference type="Proteomes" id="UP000243719">
    <property type="component" value="Unassembled WGS sequence"/>
</dbReference>
<reference evidence="3" key="1">
    <citation type="submission" date="2016-09" db="EMBL/GenBank/DDBJ databases">
        <authorList>
            <person name="Varghese N."/>
            <person name="Submissions S."/>
        </authorList>
    </citation>
    <scope>NUCLEOTIDE SEQUENCE [LARGE SCALE GENOMIC DNA]</scope>
    <source>
        <strain evidence="3">JS23</strain>
    </source>
</reference>
<dbReference type="STRING" id="1770053.SAMN05216551_10744"/>
<name>A0A1H2PQQ8_9BURK</name>
<protein>
    <recommendedName>
        <fullName evidence="4">Bacteriophage protein</fullName>
    </recommendedName>
</protein>
<accession>A0A1H2PQQ8</accession>
<evidence type="ECO:0000313" key="2">
    <source>
        <dbReference type="EMBL" id="SDV49074.1"/>
    </source>
</evidence>
<dbReference type="Pfam" id="PF22759">
    <property type="entry name" value="E217_GP41"/>
    <property type="match status" value="1"/>
</dbReference>
<evidence type="ECO:0000256" key="1">
    <source>
        <dbReference type="SAM" id="MobiDB-lite"/>
    </source>
</evidence>
<evidence type="ECO:0000313" key="3">
    <source>
        <dbReference type="Proteomes" id="UP000243719"/>
    </source>
</evidence>
<dbReference type="AlphaFoldDB" id="A0A1H2PQQ8"/>
<feature type="region of interest" description="Disordered" evidence="1">
    <location>
        <begin position="237"/>
        <end position="256"/>
    </location>
</feature>
<dbReference type="NCBIfam" id="NF047561">
    <property type="entry name" value="orf58_phage_fam"/>
    <property type="match status" value="1"/>
</dbReference>